<dbReference type="HOGENOM" id="CLU_034504_0_0_1"/>
<organism evidence="4">
    <name type="scientific">Melampsora larici-populina (strain 98AG31 / pathotype 3-4-7)</name>
    <name type="common">Poplar leaf rust fungus</name>
    <dbReference type="NCBI Taxonomy" id="747676"/>
    <lineage>
        <taxon>Eukaryota</taxon>
        <taxon>Fungi</taxon>
        <taxon>Dikarya</taxon>
        <taxon>Basidiomycota</taxon>
        <taxon>Pucciniomycotina</taxon>
        <taxon>Pucciniomycetes</taxon>
        <taxon>Pucciniales</taxon>
        <taxon>Melampsoraceae</taxon>
        <taxon>Melampsora</taxon>
    </lineage>
</organism>
<sequence>MNSSSSSTSNQSHSLKFIEPQDHLNHYPISSQSDLNPTSSGHRISYLLLELPPVLLNPIKEQLNNPSNQNQNQLELRGRLEDDLVLTTKDKTYSLRTIQNSNSVMICKTIPDSININLSSLEVLQTVNETIEIFDVTSFPGTRLERIKELLQPWSYSGEDEEEKRMGYMNDDDHSIEPITFQSLSNETRASDEEIKQFLSVLNVIKLKDSLRILNLSYLAEILKEIIDSSLELGFKLDEPFMIEPLVEIVSVKMNISTSVLLQVLSWYDTRQASTTETPQDLSLDSKTTISFDINKIVTVIGLSLLLSIKPTQVEPMNPRNNKTIQTTPIESFLTDWKTRIGEPYSDQYCSIDSLKTHSIISSDQKNLIIVPIEKLSSEPKTRMSQLFEIRNKWKMEELERFVKPITGGGVKKQMDELVLKYCRKIREKESIKVLDASLTKEFKMETVDVVWLTARNNW</sequence>
<accession>F4REI1</accession>
<dbReference type="AlphaFoldDB" id="F4REI1"/>
<dbReference type="GO" id="GO:0031390">
    <property type="term" value="C:Ctf18 RFC-like complex"/>
    <property type="evidence" value="ECO:0007669"/>
    <property type="project" value="InterPro"/>
</dbReference>
<dbReference type="PANTHER" id="PTHR13395:SF6">
    <property type="entry name" value="SISTER CHROMATID COHESION PROTEIN DCC1"/>
    <property type="match status" value="1"/>
</dbReference>
<proteinExistence type="inferred from homology"/>
<dbReference type="Proteomes" id="UP000001072">
    <property type="component" value="Unassembled WGS sequence"/>
</dbReference>
<evidence type="ECO:0000256" key="1">
    <source>
        <dbReference type="ARBA" id="ARBA00007017"/>
    </source>
</evidence>
<keyword evidence="4" id="KW-1185">Reference proteome</keyword>
<dbReference type="GeneID" id="18929716"/>
<dbReference type="GO" id="GO:0000785">
    <property type="term" value="C:chromatin"/>
    <property type="evidence" value="ECO:0007669"/>
    <property type="project" value="TreeGrafter"/>
</dbReference>
<dbReference type="InParanoid" id="F4REI1"/>
<dbReference type="FunCoup" id="F4REI1">
    <property type="interactions" value="264"/>
</dbReference>
<dbReference type="eggNOG" id="KOG0798">
    <property type="taxonomic scope" value="Eukaryota"/>
</dbReference>
<dbReference type="RefSeq" id="XP_007407455.1">
    <property type="nucleotide sequence ID" value="XM_007407393.1"/>
</dbReference>
<name>F4REI1_MELLP</name>
<evidence type="ECO:0000256" key="2">
    <source>
        <dbReference type="ARBA" id="ARBA00022705"/>
    </source>
</evidence>
<reference evidence="4" key="1">
    <citation type="journal article" date="2011" name="Proc. Natl. Acad. Sci. U.S.A.">
        <title>Obligate biotrophy features unraveled by the genomic analysis of rust fungi.</title>
        <authorList>
            <person name="Duplessis S."/>
            <person name="Cuomo C.A."/>
            <person name="Lin Y.-C."/>
            <person name="Aerts A."/>
            <person name="Tisserant E."/>
            <person name="Veneault-Fourrey C."/>
            <person name="Joly D.L."/>
            <person name="Hacquard S."/>
            <person name="Amselem J."/>
            <person name="Cantarel B.L."/>
            <person name="Chiu R."/>
            <person name="Coutinho P.M."/>
            <person name="Feau N."/>
            <person name="Field M."/>
            <person name="Frey P."/>
            <person name="Gelhaye E."/>
            <person name="Goldberg J."/>
            <person name="Grabherr M.G."/>
            <person name="Kodira C.D."/>
            <person name="Kohler A."/>
            <person name="Kuees U."/>
            <person name="Lindquist E.A."/>
            <person name="Lucas S.M."/>
            <person name="Mago R."/>
            <person name="Mauceli E."/>
            <person name="Morin E."/>
            <person name="Murat C."/>
            <person name="Pangilinan J.L."/>
            <person name="Park R."/>
            <person name="Pearson M."/>
            <person name="Quesneville H."/>
            <person name="Rouhier N."/>
            <person name="Sakthikumar S."/>
            <person name="Salamov A.A."/>
            <person name="Schmutz J."/>
            <person name="Selles B."/>
            <person name="Shapiro H."/>
            <person name="Tanguay P."/>
            <person name="Tuskan G.A."/>
            <person name="Henrissat B."/>
            <person name="Van de Peer Y."/>
            <person name="Rouze P."/>
            <person name="Ellis J.G."/>
            <person name="Dodds P.N."/>
            <person name="Schein J.E."/>
            <person name="Zhong S."/>
            <person name="Hamelin R.C."/>
            <person name="Grigoriev I.V."/>
            <person name="Szabo L.J."/>
            <person name="Martin F."/>
        </authorList>
    </citation>
    <scope>NUCLEOTIDE SEQUENCE [LARGE SCALE GENOMIC DNA]</scope>
    <source>
        <strain evidence="4">98AG31 / pathotype 3-4-7</strain>
    </source>
</reference>
<dbReference type="VEuPathDB" id="FungiDB:MELLADRAFT_61341"/>
<evidence type="ECO:0000313" key="4">
    <source>
        <dbReference type="Proteomes" id="UP000001072"/>
    </source>
</evidence>
<dbReference type="Pfam" id="PF09724">
    <property type="entry name" value="Dcc1"/>
    <property type="match status" value="1"/>
</dbReference>
<evidence type="ECO:0000313" key="3">
    <source>
        <dbReference type="EMBL" id="EGG09095.1"/>
    </source>
</evidence>
<dbReference type="OrthoDB" id="276989at2759"/>
<dbReference type="GO" id="GO:0034088">
    <property type="term" value="P:maintenance of mitotic sister chromatid cohesion"/>
    <property type="evidence" value="ECO:0007669"/>
    <property type="project" value="TreeGrafter"/>
</dbReference>
<gene>
    <name evidence="3" type="ORF">MELLADRAFT_61341</name>
</gene>
<dbReference type="KEGG" id="mlr:MELLADRAFT_61341"/>
<comment type="similarity">
    <text evidence="1">Belongs to the DCC1 family.</text>
</comment>
<dbReference type="EMBL" id="GL883098">
    <property type="protein sequence ID" value="EGG09095.1"/>
    <property type="molecule type" value="Genomic_DNA"/>
</dbReference>
<dbReference type="GO" id="GO:0000775">
    <property type="term" value="C:chromosome, centromeric region"/>
    <property type="evidence" value="ECO:0007669"/>
    <property type="project" value="TreeGrafter"/>
</dbReference>
<keyword evidence="2" id="KW-0235">DNA replication</keyword>
<dbReference type="STRING" id="747676.F4REI1"/>
<dbReference type="PANTHER" id="PTHR13395">
    <property type="entry name" value="SISTER CHROMATID COHESION PROTEIN DCC1-RELATED"/>
    <property type="match status" value="1"/>
</dbReference>
<dbReference type="InterPro" id="IPR019128">
    <property type="entry name" value="Dcc1"/>
</dbReference>
<protein>
    <recommendedName>
        <fullName evidence="5">Sister chromatid cohesion protein DCC1</fullName>
    </recommendedName>
</protein>
<dbReference type="GO" id="GO:0006260">
    <property type="term" value="P:DNA replication"/>
    <property type="evidence" value="ECO:0007669"/>
    <property type="project" value="UniProtKB-KW"/>
</dbReference>
<evidence type="ECO:0008006" key="5">
    <source>
        <dbReference type="Google" id="ProtNLM"/>
    </source>
</evidence>